<dbReference type="Proteomes" id="UP000011185">
    <property type="component" value="Unassembled WGS sequence"/>
</dbReference>
<protein>
    <submittedName>
        <fullName evidence="1">Uncharacterized protein</fullName>
    </submittedName>
</protein>
<evidence type="ECO:0000313" key="1">
    <source>
        <dbReference type="EMBL" id="ELQ76435.1"/>
    </source>
</evidence>
<proteinExistence type="predicted"/>
<feature type="non-terminal residue" evidence="1">
    <location>
        <position position="1"/>
    </location>
</feature>
<organism evidence="1 2">
    <name type="scientific">Trachipleistophora hominis</name>
    <name type="common">Microsporidian parasite</name>
    <dbReference type="NCBI Taxonomy" id="72359"/>
    <lineage>
        <taxon>Eukaryota</taxon>
        <taxon>Fungi</taxon>
        <taxon>Fungi incertae sedis</taxon>
        <taxon>Microsporidia</taxon>
        <taxon>Pleistophoridae</taxon>
        <taxon>Trachipleistophora</taxon>
    </lineage>
</organism>
<dbReference type="VEuPathDB" id="MicrosporidiaDB:THOM_0581"/>
<dbReference type="InParanoid" id="L7JYP1"/>
<dbReference type="HOGENOM" id="CLU_2518847_0_0_1"/>
<keyword evidence="2" id="KW-1185">Reference proteome</keyword>
<accession>L7JYP1</accession>
<name>L7JYP1_TRAHO</name>
<reference evidence="1 2" key="1">
    <citation type="journal article" date="2012" name="PLoS Pathog.">
        <title>The genome of the obligate intracellular parasite Trachipleistophora hominis: new insights into microsporidian genome dynamics and reductive evolution.</title>
        <authorList>
            <person name="Heinz E."/>
            <person name="Williams T.A."/>
            <person name="Nakjang S."/>
            <person name="Noel C.J."/>
            <person name="Swan D.C."/>
            <person name="Goldberg A.V."/>
            <person name="Harris S.R."/>
            <person name="Weinmaier T."/>
            <person name="Markert S."/>
            <person name="Becher D."/>
            <person name="Bernhardt J."/>
            <person name="Dagan T."/>
            <person name="Hacker C."/>
            <person name="Lucocq J.M."/>
            <person name="Schweder T."/>
            <person name="Rattei T."/>
            <person name="Hall N."/>
            <person name="Hirt R.P."/>
            <person name="Embley T.M."/>
        </authorList>
    </citation>
    <scope>NUCLEOTIDE SEQUENCE [LARGE SCALE GENOMIC DNA]</scope>
</reference>
<sequence>VPNSSALSYTILYSLVVPSRVYDRRMPFSLEEYFRMHGESVRVTCCCMFVGGDGIVKEMSVLRNIIDEYFTEYHGVKYFSIYRVG</sequence>
<dbReference type="AlphaFoldDB" id="L7JYP1"/>
<evidence type="ECO:0000313" key="2">
    <source>
        <dbReference type="Proteomes" id="UP000011185"/>
    </source>
</evidence>
<gene>
    <name evidence="1" type="ORF">THOM_0581</name>
</gene>
<dbReference type="EMBL" id="JH993847">
    <property type="protein sequence ID" value="ELQ76435.1"/>
    <property type="molecule type" value="Genomic_DNA"/>
</dbReference>